<dbReference type="PANTHER" id="PTHR42756:SF1">
    <property type="entry name" value="TRANSCRIPTIONAL REPRESSOR OF EMRAB OPERON"/>
    <property type="match status" value="1"/>
</dbReference>
<dbReference type="Pfam" id="PF12802">
    <property type="entry name" value="MarR_2"/>
    <property type="match status" value="1"/>
</dbReference>
<dbReference type="SMART" id="SM00347">
    <property type="entry name" value="HTH_MARR"/>
    <property type="match status" value="1"/>
</dbReference>
<dbReference type="RefSeq" id="WP_209707676.1">
    <property type="nucleotide sequence ID" value="NZ_JAGIOO010000001.1"/>
</dbReference>
<dbReference type="SUPFAM" id="SSF46785">
    <property type="entry name" value="Winged helix' DNA-binding domain"/>
    <property type="match status" value="1"/>
</dbReference>
<keyword evidence="6" id="KW-1185">Reference proteome</keyword>
<dbReference type="InterPro" id="IPR000835">
    <property type="entry name" value="HTH_MarR-typ"/>
</dbReference>
<comment type="caution">
    <text evidence="5">The sequence shown here is derived from an EMBL/GenBank/DDBJ whole genome shotgun (WGS) entry which is preliminary data.</text>
</comment>
<feature type="domain" description="HTH marR-type" evidence="4">
    <location>
        <begin position="12"/>
        <end position="144"/>
    </location>
</feature>
<dbReference type="GO" id="GO:0003677">
    <property type="term" value="F:DNA binding"/>
    <property type="evidence" value="ECO:0007669"/>
    <property type="project" value="UniProtKB-KW"/>
</dbReference>
<evidence type="ECO:0000313" key="5">
    <source>
        <dbReference type="EMBL" id="MBP2479001.1"/>
    </source>
</evidence>
<gene>
    <name evidence="5" type="ORF">JOF53_007873</name>
</gene>
<organism evidence="5 6">
    <name type="scientific">Crossiella equi</name>
    <dbReference type="NCBI Taxonomy" id="130796"/>
    <lineage>
        <taxon>Bacteria</taxon>
        <taxon>Bacillati</taxon>
        <taxon>Actinomycetota</taxon>
        <taxon>Actinomycetes</taxon>
        <taxon>Pseudonocardiales</taxon>
        <taxon>Pseudonocardiaceae</taxon>
        <taxon>Crossiella</taxon>
    </lineage>
</organism>
<sequence>MSRTAGPGPAVSGRLAYLLKHATMRLHALTDAALAPLGLDGREMGVLLVLANGEPTSQQEAAQRLGIDRTTMVALLDALAHKGFISRRPSPEDRRRNVVALTEEGHTAVARAVKAADEAEHEFLGNLPPDAAHHLRAALRTVVLREP</sequence>
<evidence type="ECO:0000259" key="4">
    <source>
        <dbReference type="PROSITE" id="PS50995"/>
    </source>
</evidence>
<dbReference type="InterPro" id="IPR036390">
    <property type="entry name" value="WH_DNA-bd_sf"/>
</dbReference>
<reference evidence="5 6" key="1">
    <citation type="submission" date="2021-03" db="EMBL/GenBank/DDBJ databases">
        <title>Sequencing the genomes of 1000 actinobacteria strains.</title>
        <authorList>
            <person name="Klenk H.-P."/>
        </authorList>
    </citation>
    <scope>NUCLEOTIDE SEQUENCE [LARGE SCALE GENOMIC DNA]</scope>
    <source>
        <strain evidence="5 6">DSM 44580</strain>
    </source>
</reference>
<accession>A0ABS5ARF3</accession>
<name>A0ABS5ARF3_9PSEU</name>
<keyword evidence="2 5" id="KW-0238">DNA-binding</keyword>
<dbReference type="PANTHER" id="PTHR42756">
    <property type="entry name" value="TRANSCRIPTIONAL REGULATOR, MARR"/>
    <property type="match status" value="1"/>
</dbReference>
<evidence type="ECO:0000256" key="1">
    <source>
        <dbReference type="ARBA" id="ARBA00023015"/>
    </source>
</evidence>
<dbReference type="EMBL" id="JAGIOO010000001">
    <property type="protein sequence ID" value="MBP2479001.1"/>
    <property type="molecule type" value="Genomic_DNA"/>
</dbReference>
<dbReference type="Gene3D" id="1.10.10.10">
    <property type="entry name" value="Winged helix-like DNA-binding domain superfamily/Winged helix DNA-binding domain"/>
    <property type="match status" value="1"/>
</dbReference>
<evidence type="ECO:0000256" key="3">
    <source>
        <dbReference type="ARBA" id="ARBA00023163"/>
    </source>
</evidence>
<evidence type="ECO:0000313" key="6">
    <source>
        <dbReference type="Proteomes" id="UP001519363"/>
    </source>
</evidence>
<keyword evidence="1" id="KW-0805">Transcription regulation</keyword>
<proteinExistence type="predicted"/>
<keyword evidence="3" id="KW-0804">Transcription</keyword>
<evidence type="ECO:0000256" key="2">
    <source>
        <dbReference type="ARBA" id="ARBA00023125"/>
    </source>
</evidence>
<dbReference type="InterPro" id="IPR036388">
    <property type="entry name" value="WH-like_DNA-bd_sf"/>
</dbReference>
<dbReference type="Proteomes" id="UP001519363">
    <property type="component" value="Unassembled WGS sequence"/>
</dbReference>
<dbReference type="PROSITE" id="PS50995">
    <property type="entry name" value="HTH_MARR_2"/>
    <property type="match status" value="1"/>
</dbReference>
<protein>
    <submittedName>
        <fullName evidence="5">DNA-binding MarR family transcriptional regulator</fullName>
    </submittedName>
</protein>
<dbReference type="PRINTS" id="PR00598">
    <property type="entry name" value="HTHMARR"/>
</dbReference>